<evidence type="ECO:0000256" key="6">
    <source>
        <dbReference type="ARBA" id="ARBA00022670"/>
    </source>
</evidence>
<dbReference type="SUPFAM" id="SSF144052">
    <property type="entry name" value="Thermophilic metalloprotease-like"/>
    <property type="match status" value="1"/>
</dbReference>
<evidence type="ECO:0000256" key="5">
    <source>
        <dbReference type="ARBA" id="ARBA00022438"/>
    </source>
</evidence>
<dbReference type="PANTHER" id="PTHR34448">
    <property type="entry name" value="AMINOPEPTIDASE"/>
    <property type="match status" value="1"/>
</dbReference>
<gene>
    <name evidence="10" type="ORF">AVDCRST_MAG17-309</name>
</gene>
<dbReference type="GO" id="GO:0046872">
    <property type="term" value="F:metal ion binding"/>
    <property type="evidence" value="ECO:0007669"/>
    <property type="project" value="UniProtKB-KW"/>
</dbReference>
<accession>A0A6J4RW71</accession>
<dbReference type="InterPro" id="IPR035097">
    <property type="entry name" value="M29_N-terminal"/>
</dbReference>
<dbReference type="AlphaFoldDB" id="A0A6J4RW71"/>
<evidence type="ECO:0000256" key="8">
    <source>
        <dbReference type="ARBA" id="ARBA00022801"/>
    </source>
</evidence>
<sequence length="368" mass="40302">MRDQRADALAQILVRYSTGVKKGDVCVIQSTTTAEPLVQAVYEEVLRAGGLPVMQLTTEGAGPAFYELASEEQLDWVPPTSTWTAENADVRIAIMADANARELSSVDPKRQTRQARARKPLMETSMRRAAAGEYRWNVTLFPTHAYASEAGMSLARYEDFYYAACLATDEEPVTAWQRQSDEVRRLAEWIQGREEVRITAPNGTDITLNVAERTFVPCVGEHNMPDGEFFTGPIEDSASGEVAFSFPSVYGGREVAGVRLRFEEGRVVDASAERGEGFLIETLDTDEGARRLGELGIGTNYGIATGTKEILLDEKIGGTVHMAVGMSYPETGGVNDSAVHWDMVCDLRQGGSITVDGVELQRDGRFVV</sequence>
<evidence type="ECO:0000256" key="4">
    <source>
        <dbReference type="ARBA" id="ARBA00008236"/>
    </source>
</evidence>
<evidence type="ECO:0000256" key="9">
    <source>
        <dbReference type="ARBA" id="ARBA00023049"/>
    </source>
</evidence>
<comment type="cofactor">
    <cofactor evidence="2">
        <name>Mg(2+)</name>
        <dbReference type="ChEBI" id="CHEBI:18420"/>
    </cofactor>
</comment>
<dbReference type="PANTHER" id="PTHR34448:SF1">
    <property type="entry name" value="BLL6088 PROTEIN"/>
    <property type="match status" value="1"/>
</dbReference>
<evidence type="ECO:0000256" key="1">
    <source>
        <dbReference type="ARBA" id="ARBA00001941"/>
    </source>
</evidence>
<dbReference type="GO" id="GO:0006508">
    <property type="term" value="P:proteolysis"/>
    <property type="evidence" value="ECO:0007669"/>
    <property type="project" value="UniProtKB-KW"/>
</dbReference>
<keyword evidence="5 10" id="KW-0031">Aminopeptidase</keyword>
<organism evidence="10">
    <name type="scientific">uncultured Solirubrobacterales bacterium</name>
    <dbReference type="NCBI Taxonomy" id="768556"/>
    <lineage>
        <taxon>Bacteria</taxon>
        <taxon>Bacillati</taxon>
        <taxon>Actinomycetota</taxon>
        <taxon>Thermoleophilia</taxon>
        <taxon>Solirubrobacterales</taxon>
        <taxon>environmental samples</taxon>
    </lineage>
</organism>
<comment type="similarity">
    <text evidence="4">Belongs to the peptidase M29 family.</text>
</comment>
<comment type="cofactor">
    <cofactor evidence="1">
        <name>Co(2+)</name>
        <dbReference type="ChEBI" id="CHEBI:48828"/>
    </cofactor>
</comment>
<keyword evidence="6" id="KW-0645">Protease</keyword>
<evidence type="ECO:0000256" key="2">
    <source>
        <dbReference type="ARBA" id="ARBA00001946"/>
    </source>
</evidence>
<dbReference type="InterPro" id="IPR052170">
    <property type="entry name" value="M29_Exopeptidase"/>
</dbReference>
<keyword evidence="8" id="KW-0378">Hydrolase</keyword>
<comment type="cofactor">
    <cofactor evidence="3">
        <name>Zn(2+)</name>
        <dbReference type="ChEBI" id="CHEBI:29105"/>
    </cofactor>
</comment>
<dbReference type="InterPro" id="IPR000787">
    <property type="entry name" value="Peptidase_M29"/>
</dbReference>
<protein>
    <submittedName>
        <fullName evidence="10">Aminopeptidase</fullName>
    </submittedName>
</protein>
<name>A0A6J4RW71_9ACTN</name>
<keyword evidence="9" id="KW-0482">Metalloprotease</keyword>
<evidence type="ECO:0000256" key="7">
    <source>
        <dbReference type="ARBA" id="ARBA00022723"/>
    </source>
</evidence>
<dbReference type="GO" id="GO:0004177">
    <property type="term" value="F:aminopeptidase activity"/>
    <property type="evidence" value="ECO:0007669"/>
    <property type="project" value="UniProtKB-KW"/>
</dbReference>
<dbReference type="GO" id="GO:0008237">
    <property type="term" value="F:metallopeptidase activity"/>
    <property type="evidence" value="ECO:0007669"/>
    <property type="project" value="UniProtKB-KW"/>
</dbReference>
<evidence type="ECO:0000256" key="3">
    <source>
        <dbReference type="ARBA" id="ARBA00001947"/>
    </source>
</evidence>
<evidence type="ECO:0000313" key="10">
    <source>
        <dbReference type="EMBL" id="CAA9483504.1"/>
    </source>
</evidence>
<proteinExistence type="inferred from homology"/>
<dbReference type="EMBL" id="CADCVV010000019">
    <property type="protein sequence ID" value="CAA9483504.1"/>
    <property type="molecule type" value="Genomic_DNA"/>
</dbReference>
<dbReference type="PRINTS" id="PR00919">
    <property type="entry name" value="THERMOPTASE"/>
</dbReference>
<keyword evidence="7" id="KW-0479">Metal-binding</keyword>
<dbReference type="Gene3D" id="3.40.1830.10">
    <property type="entry name" value="Thermophilic metalloprotease (M29)"/>
    <property type="match status" value="1"/>
</dbReference>
<dbReference type="Pfam" id="PF02073">
    <property type="entry name" value="Peptidase_M29"/>
    <property type="match status" value="1"/>
</dbReference>
<reference evidence="10" key="1">
    <citation type="submission" date="2020-02" db="EMBL/GenBank/DDBJ databases">
        <authorList>
            <person name="Meier V. D."/>
        </authorList>
    </citation>
    <scope>NUCLEOTIDE SEQUENCE</scope>
    <source>
        <strain evidence="10">AVDCRST_MAG17</strain>
    </source>
</reference>